<evidence type="ECO:0000313" key="1">
    <source>
        <dbReference type="EMBL" id="HIY78591.1"/>
    </source>
</evidence>
<accession>A0A9D1Z810</accession>
<dbReference type="AlphaFoldDB" id="A0A9D1Z810"/>
<organism evidence="1 2">
    <name type="scientific">Candidatus Borkfalkia excrementavium</name>
    <dbReference type="NCBI Taxonomy" id="2838505"/>
    <lineage>
        <taxon>Bacteria</taxon>
        <taxon>Bacillati</taxon>
        <taxon>Bacillota</taxon>
        <taxon>Clostridia</taxon>
        <taxon>Christensenellales</taxon>
        <taxon>Christensenellaceae</taxon>
        <taxon>Candidatus Borkfalkia</taxon>
    </lineage>
</organism>
<proteinExistence type="predicted"/>
<dbReference type="Proteomes" id="UP000824135">
    <property type="component" value="Unassembled WGS sequence"/>
</dbReference>
<name>A0A9D1Z810_9FIRM</name>
<gene>
    <name evidence="1" type="ORF">H9728_06060</name>
</gene>
<protein>
    <submittedName>
        <fullName evidence="1">Uncharacterized protein</fullName>
    </submittedName>
</protein>
<comment type="caution">
    <text evidence="1">The sequence shown here is derived from an EMBL/GenBank/DDBJ whole genome shotgun (WGS) entry which is preliminary data.</text>
</comment>
<reference evidence="1" key="1">
    <citation type="journal article" date="2021" name="PeerJ">
        <title>Extensive microbial diversity within the chicken gut microbiome revealed by metagenomics and culture.</title>
        <authorList>
            <person name="Gilroy R."/>
            <person name="Ravi A."/>
            <person name="Getino M."/>
            <person name="Pursley I."/>
            <person name="Horton D.L."/>
            <person name="Alikhan N.F."/>
            <person name="Baker D."/>
            <person name="Gharbi K."/>
            <person name="Hall N."/>
            <person name="Watson M."/>
            <person name="Adriaenssens E.M."/>
            <person name="Foster-Nyarko E."/>
            <person name="Jarju S."/>
            <person name="Secka A."/>
            <person name="Antonio M."/>
            <person name="Oren A."/>
            <person name="Chaudhuri R.R."/>
            <person name="La Ragione R."/>
            <person name="Hildebrand F."/>
            <person name="Pallen M.J."/>
        </authorList>
    </citation>
    <scope>NUCLEOTIDE SEQUENCE</scope>
    <source>
        <strain evidence="1">CHK199-9574</strain>
    </source>
</reference>
<dbReference type="EMBL" id="DXCO01000037">
    <property type="protein sequence ID" value="HIY78591.1"/>
    <property type="molecule type" value="Genomic_DNA"/>
</dbReference>
<sequence length="77" mass="8483">MKKTVRGKVYDTAEMSVVKKVTSGYFGDPAGYEETLYVTESGGYFLYTNGGAQSPYKTKKLVALSKAKAEAWEKEKA</sequence>
<reference evidence="1" key="2">
    <citation type="submission" date="2021-04" db="EMBL/GenBank/DDBJ databases">
        <authorList>
            <person name="Gilroy R."/>
        </authorList>
    </citation>
    <scope>NUCLEOTIDE SEQUENCE</scope>
    <source>
        <strain evidence="1">CHK199-9574</strain>
    </source>
</reference>
<evidence type="ECO:0000313" key="2">
    <source>
        <dbReference type="Proteomes" id="UP000824135"/>
    </source>
</evidence>